<dbReference type="Pfam" id="PF02954">
    <property type="entry name" value="HTH_8"/>
    <property type="match status" value="1"/>
</dbReference>
<dbReference type="CDD" id="cd00009">
    <property type="entry name" value="AAA"/>
    <property type="match status" value="1"/>
</dbReference>
<keyword evidence="1" id="KW-0547">Nucleotide-binding</keyword>
<evidence type="ECO:0000313" key="9">
    <source>
        <dbReference type="EMBL" id="SHN04266.1"/>
    </source>
</evidence>
<keyword evidence="10" id="KW-1185">Reference proteome</keyword>
<dbReference type="GO" id="GO:0000160">
    <property type="term" value="P:phosphorelay signal transduction system"/>
    <property type="evidence" value="ECO:0007669"/>
    <property type="project" value="InterPro"/>
</dbReference>
<evidence type="ECO:0000256" key="5">
    <source>
        <dbReference type="ARBA" id="ARBA00023163"/>
    </source>
</evidence>
<dbReference type="Pfam" id="PF25601">
    <property type="entry name" value="AAA_lid_14"/>
    <property type="match status" value="1"/>
</dbReference>
<keyword evidence="5" id="KW-0804">Transcription</keyword>
<keyword evidence="2" id="KW-0067">ATP-binding</keyword>
<reference evidence="10" key="1">
    <citation type="submission" date="2016-11" db="EMBL/GenBank/DDBJ databases">
        <authorList>
            <person name="Varghese N."/>
            <person name="Submissions S."/>
        </authorList>
    </citation>
    <scope>NUCLEOTIDE SEQUENCE [LARGE SCALE GENOMIC DNA]</scope>
    <source>
        <strain evidence="10">ACAM 48</strain>
    </source>
</reference>
<dbReference type="SUPFAM" id="SSF52172">
    <property type="entry name" value="CheY-like"/>
    <property type="match status" value="1"/>
</dbReference>
<dbReference type="Gene3D" id="3.40.50.2300">
    <property type="match status" value="1"/>
</dbReference>
<dbReference type="InterPro" id="IPR025662">
    <property type="entry name" value="Sigma_54_int_dom_ATP-bd_1"/>
</dbReference>
<evidence type="ECO:0000256" key="4">
    <source>
        <dbReference type="ARBA" id="ARBA00023125"/>
    </source>
</evidence>
<feature type="domain" description="Sigma-54 factor interaction" evidence="7">
    <location>
        <begin position="143"/>
        <end position="372"/>
    </location>
</feature>
<accession>A0A1M7NK65</accession>
<dbReference type="Gene3D" id="1.10.8.60">
    <property type="match status" value="1"/>
</dbReference>
<dbReference type="PROSITE" id="PS00675">
    <property type="entry name" value="SIGMA54_INTERACT_1"/>
    <property type="match status" value="1"/>
</dbReference>
<dbReference type="PROSITE" id="PS50110">
    <property type="entry name" value="RESPONSE_REGULATORY"/>
    <property type="match status" value="1"/>
</dbReference>
<dbReference type="SUPFAM" id="SSF46689">
    <property type="entry name" value="Homeodomain-like"/>
    <property type="match status" value="1"/>
</dbReference>
<sequence>MSIRKENILIVDDDYDMLEVLDRNLKKENYHTYKAGSVMEAIDILKHSSIDLLITDLQMPGMNGMELVKYVGDHYPEIPKLVITGYPSIDNALTAIKSGALDYLPKPFTKTELLTSVKKSLVNRTSVQKSTAPKEISTNYAGMVGSSAKFEELVDIIERVKNNRATILIRGESGTGKELVARAIHYKGSFAQNPFIAVNCGAIPENLLESELFGSTKGAYTGASETREGYFQAANGGTIFLDEIGAASLAVQVRLLRVLQEKEVRKLGGRNSEKIQVRVIAATNSDLREMVEKGTFREDLYYRLNVVDILTPPLRERKEDILPLAKTFLEKYQRDYGKSGLKLSDKTVEILKRYNWPGNIRELENVIQRAIIMSENEILPKDLPASVKYQVPTVDEELVALKEVEKKYILKVLAAVDQNKSKAAEILQIDRKTLREKIK</sequence>
<evidence type="ECO:0000313" key="10">
    <source>
        <dbReference type="Proteomes" id="UP000190235"/>
    </source>
</evidence>
<dbReference type="InterPro" id="IPR025944">
    <property type="entry name" value="Sigma_54_int_dom_CS"/>
</dbReference>
<dbReference type="Pfam" id="PF00158">
    <property type="entry name" value="Sigma54_activat"/>
    <property type="match status" value="1"/>
</dbReference>
<dbReference type="Gene3D" id="1.10.10.60">
    <property type="entry name" value="Homeodomain-like"/>
    <property type="match status" value="1"/>
</dbReference>
<dbReference type="GO" id="GO:0005524">
    <property type="term" value="F:ATP binding"/>
    <property type="evidence" value="ECO:0007669"/>
    <property type="project" value="UniProtKB-KW"/>
</dbReference>
<dbReference type="InterPro" id="IPR001789">
    <property type="entry name" value="Sig_transdc_resp-reg_receiver"/>
</dbReference>
<feature type="modified residue" description="4-aspartylphosphate" evidence="6">
    <location>
        <position position="56"/>
    </location>
</feature>
<evidence type="ECO:0000256" key="1">
    <source>
        <dbReference type="ARBA" id="ARBA00022741"/>
    </source>
</evidence>
<dbReference type="EMBL" id="LT670848">
    <property type="protein sequence ID" value="SHN04266.1"/>
    <property type="molecule type" value="Genomic_DNA"/>
</dbReference>
<dbReference type="Proteomes" id="UP000190235">
    <property type="component" value="Chromosome I"/>
</dbReference>
<dbReference type="AlphaFoldDB" id="A0A1M7NK65"/>
<dbReference type="OrthoDB" id="5401077at2"/>
<dbReference type="InterPro" id="IPR002197">
    <property type="entry name" value="HTH_Fis"/>
</dbReference>
<proteinExistence type="predicted"/>
<keyword evidence="6" id="KW-0597">Phosphoprotein</keyword>
<dbReference type="STRING" id="143223.SAMN05878281_3233"/>
<keyword evidence="3" id="KW-0805">Transcription regulation</keyword>
<dbReference type="Gene3D" id="3.40.50.300">
    <property type="entry name" value="P-loop containing nucleotide triphosphate hydrolases"/>
    <property type="match status" value="1"/>
</dbReference>
<dbReference type="Pfam" id="PF00072">
    <property type="entry name" value="Response_reg"/>
    <property type="match status" value="1"/>
</dbReference>
<dbReference type="InterPro" id="IPR058031">
    <property type="entry name" value="AAA_lid_NorR"/>
</dbReference>
<keyword evidence="4 9" id="KW-0238">DNA-binding</keyword>
<evidence type="ECO:0000256" key="2">
    <source>
        <dbReference type="ARBA" id="ARBA00022840"/>
    </source>
</evidence>
<dbReference type="PROSITE" id="PS50045">
    <property type="entry name" value="SIGMA54_INTERACT_4"/>
    <property type="match status" value="1"/>
</dbReference>
<dbReference type="PANTHER" id="PTHR32071:SF57">
    <property type="entry name" value="C4-DICARBOXYLATE TRANSPORT TRANSCRIPTIONAL REGULATORY PROTEIN DCTD"/>
    <property type="match status" value="1"/>
</dbReference>
<dbReference type="FunFam" id="3.40.50.300:FF:000006">
    <property type="entry name" value="DNA-binding transcriptional regulator NtrC"/>
    <property type="match status" value="1"/>
</dbReference>
<dbReference type="PRINTS" id="PR01590">
    <property type="entry name" value="HTHFIS"/>
</dbReference>
<dbReference type="PROSITE" id="PS00688">
    <property type="entry name" value="SIGMA54_INTERACT_3"/>
    <property type="match status" value="1"/>
</dbReference>
<dbReference type="PANTHER" id="PTHR32071">
    <property type="entry name" value="TRANSCRIPTIONAL REGULATORY PROTEIN"/>
    <property type="match status" value="1"/>
</dbReference>
<dbReference type="GO" id="GO:0006355">
    <property type="term" value="P:regulation of DNA-templated transcription"/>
    <property type="evidence" value="ECO:0007669"/>
    <property type="project" value="InterPro"/>
</dbReference>
<dbReference type="SMART" id="SM00448">
    <property type="entry name" value="REC"/>
    <property type="match status" value="1"/>
</dbReference>
<dbReference type="InterPro" id="IPR003593">
    <property type="entry name" value="AAA+_ATPase"/>
</dbReference>
<protein>
    <submittedName>
        <fullName evidence="9">DNA-binding transcriptional response regulator, NtrC family, contains REC, AAA-type ATPase, and a Fis-type DNA-binding domains</fullName>
    </submittedName>
</protein>
<dbReference type="SUPFAM" id="SSF52540">
    <property type="entry name" value="P-loop containing nucleoside triphosphate hydrolases"/>
    <property type="match status" value="1"/>
</dbReference>
<evidence type="ECO:0000259" key="7">
    <source>
        <dbReference type="PROSITE" id="PS50045"/>
    </source>
</evidence>
<dbReference type="RefSeq" id="WP_079736153.1">
    <property type="nucleotide sequence ID" value="NZ_LT670848.1"/>
</dbReference>
<evidence type="ECO:0000256" key="6">
    <source>
        <dbReference type="PROSITE-ProRule" id="PRU00169"/>
    </source>
</evidence>
<evidence type="ECO:0000256" key="3">
    <source>
        <dbReference type="ARBA" id="ARBA00023015"/>
    </source>
</evidence>
<gene>
    <name evidence="9" type="ORF">SAMN05878281_3233</name>
</gene>
<dbReference type="PROSITE" id="PS00676">
    <property type="entry name" value="SIGMA54_INTERACT_2"/>
    <property type="match status" value="1"/>
</dbReference>
<dbReference type="SMART" id="SM00382">
    <property type="entry name" value="AAA"/>
    <property type="match status" value="1"/>
</dbReference>
<name>A0A1M7NK65_9FLAO</name>
<evidence type="ECO:0000259" key="8">
    <source>
        <dbReference type="PROSITE" id="PS50110"/>
    </source>
</evidence>
<feature type="domain" description="Response regulatory" evidence="8">
    <location>
        <begin position="7"/>
        <end position="121"/>
    </location>
</feature>
<dbReference type="InterPro" id="IPR027417">
    <property type="entry name" value="P-loop_NTPase"/>
</dbReference>
<dbReference type="InterPro" id="IPR025943">
    <property type="entry name" value="Sigma_54_int_dom_ATP-bd_2"/>
</dbReference>
<dbReference type="InterPro" id="IPR002078">
    <property type="entry name" value="Sigma_54_int"/>
</dbReference>
<dbReference type="InterPro" id="IPR009057">
    <property type="entry name" value="Homeodomain-like_sf"/>
</dbReference>
<organism evidence="9 10">
    <name type="scientific">Salegentibacter salegens</name>
    <dbReference type="NCBI Taxonomy" id="143223"/>
    <lineage>
        <taxon>Bacteria</taxon>
        <taxon>Pseudomonadati</taxon>
        <taxon>Bacteroidota</taxon>
        <taxon>Flavobacteriia</taxon>
        <taxon>Flavobacteriales</taxon>
        <taxon>Flavobacteriaceae</taxon>
        <taxon>Salegentibacter</taxon>
    </lineage>
</organism>
<dbReference type="InterPro" id="IPR011006">
    <property type="entry name" value="CheY-like_superfamily"/>
</dbReference>
<dbReference type="GO" id="GO:0043565">
    <property type="term" value="F:sequence-specific DNA binding"/>
    <property type="evidence" value="ECO:0007669"/>
    <property type="project" value="InterPro"/>
</dbReference>